<dbReference type="OrthoDB" id="157642at2157"/>
<proteinExistence type="predicted"/>
<gene>
    <name evidence="2" type="ORF">GRX03_05765</name>
</gene>
<feature type="transmembrane region" description="Helical" evidence="1">
    <location>
        <begin position="56"/>
        <end position="73"/>
    </location>
</feature>
<dbReference type="Pfam" id="PF24363">
    <property type="entry name" value="DUF7519"/>
    <property type="match status" value="1"/>
</dbReference>
<dbReference type="InterPro" id="IPR055941">
    <property type="entry name" value="DUF7519"/>
</dbReference>
<dbReference type="RefSeq" id="WP_159763264.1">
    <property type="nucleotide sequence ID" value="NZ_WUUT01000002.1"/>
</dbReference>
<evidence type="ECO:0000313" key="2">
    <source>
        <dbReference type="EMBL" id="MXR51114.1"/>
    </source>
</evidence>
<keyword evidence="1" id="KW-1133">Transmembrane helix</keyword>
<reference evidence="2 3" key="1">
    <citation type="submission" date="2019-12" db="EMBL/GenBank/DDBJ databases">
        <title>Isolation and characterization of three novel carbon monoxide-oxidizing members of Halobacteria from salione crusts and soils.</title>
        <authorList>
            <person name="Myers M.R."/>
            <person name="King G.M."/>
        </authorList>
    </citation>
    <scope>NUCLEOTIDE SEQUENCE [LARGE SCALE GENOMIC DNA]</scope>
    <source>
        <strain evidence="2 3">WSH3</strain>
    </source>
</reference>
<keyword evidence="1" id="KW-0812">Transmembrane</keyword>
<name>A0A6B0SZK4_9EURY</name>
<feature type="transmembrane region" description="Helical" evidence="1">
    <location>
        <begin position="35"/>
        <end position="51"/>
    </location>
</feature>
<keyword evidence="3" id="KW-1185">Reference proteome</keyword>
<dbReference type="EMBL" id="WUUT01000002">
    <property type="protein sequence ID" value="MXR51114.1"/>
    <property type="molecule type" value="Genomic_DNA"/>
</dbReference>
<dbReference type="AlphaFoldDB" id="A0A6B0SZK4"/>
<comment type="caution">
    <text evidence="2">The sequence shown here is derived from an EMBL/GenBank/DDBJ whole genome shotgun (WGS) entry which is preliminary data.</text>
</comment>
<keyword evidence="1" id="KW-0472">Membrane</keyword>
<dbReference type="Proteomes" id="UP000466535">
    <property type="component" value="Unassembled WGS sequence"/>
</dbReference>
<protein>
    <submittedName>
        <fullName evidence="2">Uncharacterized protein</fullName>
    </submittedName>
</protein>
<sequence length="170" mass="16954">MRPTTRRPTRLCSVAALAAALVCVGAVGPYGGLGTAFAGLGVLALAAGLGVNSRPLVTLGPLALFVGAVVAGARDAPVLATLLAIVAAVLAYDFAATGIDIGAQLGREADTRRLELVRLGTSSFVGVATGGVSYLVYVLGTGGRPLSAVVAMLLAVIILFVALRRQTPTG</sequence>
<organism evidence="2 3">
    <name type="scientific">Halovenus carboxidivorans</name>
    <dbReference type="NCBI Taxonomy" id="2692199"/>
    <lineage>
        <taxon>Archaea</taxon>
        <taxon>Methanobacteriati</taxon>
        <taxon>Methanobacteriota</taxon>
        <taxon>Stenosarchaea group</taxon>
        <taxon>Halobacteria</taxon>
        <taxon>Halobacteriales</taxon>
        <taxon>Haloarculaceae</taxon>
        <taxon>Halovenus</taxon>
    </lineage>
</organism>
<feature type="transmembrane region" description="Helical" evidence="1">
    <location>
        <begin position="116"/>
        <end position="139"/>
    </location>
</feature>
<evidence type="ECO:0000313" key="3">
    <source>
        <dbReference type="Proteomes" id="UP000466535"/>
    </source>
</evidence>
<accession>A0A6B0SZK4</accession>
<feature type="transmembrane region" description="Helical" evidence="1">
    <location>
        <begin position="145"/>
        <end position="163"/>
    </location>
</feature>
<feature type="transmembrane region" description="Helical" evidence="1">
    <location>
        <begin position="79"/>
        <end position="95"/>
    </location>
</feature>
<evidence type="ECO:0000256" key="1">
    <source>
        <dbReference type="SAM" id="Phobius"/>
    </source>
</evidence>